<feature type="binding site" evidence="3">
    <location>
        <position position="13"/>
    </location>
    <ligand>
        <name>a divalent metal cation</name>
        <dbReference type="ChEBI" id="CHEBI:60240"/>
    </ligand>
</feature>
<keyword evidence="3" id="KW-0862">Zinc</keyword>
<keyword evidence="3" id="KW-0479">Metal-binding</keyword>
<feature type="binding site" evidence="3">
    <location>
        <position position="104"/>
    </location>
    <ligand>
        <name>substrate</name>
    </ligand>
</feature>
<reference evidence="5 6" key="1">
    <citation type="submission" date="2014-10" db="EMBL/GenBank/DDBJ databases">
        <authorList>
            <person name="Seo M.-J."/>
            <person name="Seok Y.J."/>
            <person name="Cha I.-T."/>
        </authorList>
    </citation>
    <scope>NUCLEOTIDE SEQUENCE [LARGE SCALE GENOMIC DNA]</scope>
    <source>
        <strain evidence="5 6">NEU</strain>
    </source>
</reference>
<dbReference type="GO" id="GO:0005509">
    <property type="term" value="F:calcium ion binding"/>
    <property type="evidence" value="ECO:0007669"/>
    <property type="project" value="TreeGrafter"/>
</dbReference>
<dbReference type="EMBL" id="JRYB01000001">
    <property type="protein sequence ID" value="OIJ42773.1"/>
    <property type="molecule type" value="Genomic_DNA"/>
</dbReference>
<dbReference type="PANTHER" id="PTHR10907">
    <property type="entry name" value="REGUCALCIN"/>
    <property type="match status" value="1"/>
</dbReference>
<evidence type="ECO:0000313" key="5">
    <source>
        <dbReference type="EMBL" id="OIJ42773.1"/>
    </source>
</evidence>
<feature type="domain" description="SMP-30/Gluconolactonase/LRE-like region" evidence="4">
    <location>
        <begin position="12"/>
        <end position="265"/>
    </location>
</feature>
<name>A0A1S2ND62_9BURK</name>
<comment type="caution">
    <text evidence="5">The sequence shown here is derived from an EMBL/GenBank/DDBJ whole genome shotgun (WGS) entry which is preliminary data.</text>
</comment>
<evidence type="ECO:0000313" key="6">
    <source>
        <dbReference type="Proteomes" id="UP000180246"/>
    </source>
</evidence>
<evidence type="ECO:0000256" key="2">
    <source>
        <dbReference type="PIRSR" id="PIRSR605511-1"/>
    </source>
</evidence>
<dbReference type="PANTHER" id="PTHR10907:SF47">
    <property type="entry name" value="REGUCALCIN"/>
    <property type="match status" value="1"/>
</dbReference>
<evidence type="ECO:0000256" key="3">
    <source>
        <dbReference type="PIRSR" id="PIRSR605511-2"/>
    </source>
</evidence>
<evidence type="ECO:0000259" key="4">
    <source>
        <dbReference type="Pfam" id="PF08450"/>
    </source>
</evidence>
<feature type="binding site" evidence="3">
    <location>
        <position position="155"/>
    </location>
    <ligand>
        <name>a divalent metal cation</name>
        <dbReference type="ChEBI" id="CHEBI:60240"/>
    </ligand>
</feature>
<feature type="active site" description="Proton donor/acceptor" evidence="2">
    <location>
        <position position="207"/>
    </location>
</feature>
<dbReference type="SUPFAM" id="SSF63829">
    <property type="entry name" value="Calcium-dependent phosphotriesterase"/>
    <property type="match status" value="1"/>
</dbReference>
<dbReference type="PRINTS" id="PR01790">
    <property type="entry name" value="SMP30FAMILY"/>
</dbReference>
<dbReference type="InterPro" id="IPR011042">
    <property type="entry name" value="6-blade_b-propeller_TolB-like"/>
</dbReference>
<dbReference type="Proteomes" id="UP000180246">
    <property type="component" value="Unassembled WGS sequence"/>
</dbReference>
<dbReference type="GO" id="GO:0019853">
    <property type="term" value="P:L-ascorbic acid biosynthetic process"/>
    <property type="evidence" value="ECO:0007669"/>
    <property type="project" value="TreeGrafter"/>
</dbReference>
<protein>
    <submittedName>
        <fullName evidence="5">SMP-30/Gluconolaconase/LRE-like region family protein</fullName>
    </submittedName>
</protein>
<dbReference type="Pfam" id="PF08450">
    <property type="entry name" value="SGL"/>
    <property type="match status" value="1"/>
</dbReference>
<feature type="binding site" evidence="3">
    <location>
        <position position="106"/>
    </location>
    <ligand>
        <name>substrate</name>
    </ligand>
</feature>
<dbReference type="GO" id="GO:0004341">
    <property type="term" value="F:gluconolactonase activity"/>
    <property type="evidence" value="ECO:0007669"/>
    <property type="project" value="TreeGrafter"/>
</dbReference>
<accession>A0A1S2ND62</accession>
<comment type="similarity">
    <text evidence="1">Belongs to the SMP-30/CGR1 family.</text>
</comment>
<organism evidence="5 6">
    <name type="scientific">Massilia timonae</name>
    <dbReference type="NCBI Taxonomy" id="47229"/>
    <lineage>
        <taxon>Bacteria</taxon>
        <taxon>Pseudomonadati</taxon>
        <taxon>Pseudomonadota</taxon>
        <taxon>Betaproteobacteria</taxon>
        <taxon>Burkholderiales</taxon>
        <taxon>Oxalobacteraceae</taxon>
        <taxon>Telluria group</taxon>
        <taxon>Massilia</taxon>
    </lineage>
</organism>
<proteinExistence type="inferred from homology"/>
<sequence>MDIVAGVHCATGESPMWHAGEQAWYWVDIPARRIWRRDHASGELRRWLAPEMVACIAAADASCGGGLVAGMESGIFHLDLHDDGSVGARRLAAPAASELGEGMRFNDGRCDRQGRFWSGTMFMDMGAARAIGGLYRYSGRDGLHGPVVSNMLTQNGLAWSPDGKTMYLSDSHPKRRMVWVYDYDVDAGLPHGQRVFLDLNGQKGRPDGAAVDADGCYWTCANDGGVVQRYTPAGKLDREIELPMAKPSMCAFGGPDLDLLLVTSIDPAGGGNPGGDAGAVVVLRPGVKGMAETPFSPDA</sequence>
<evidence type="ECO:0000256" key="1">
    <source>
        <dbReference type="ARBA" id="ARBA00008853"/>
    </source>
</evidence>
<dbReference type="InterPro" id="IPR013658">
    <property type="entry name" value="SGL"/>
</dbReference>
<feature type="binding site" evidence="3">
    <location>
        <position position="207"/>
    </location>
    <ligand>
        <name>a divalent metal cation</name>
        <dbReference type="ChEBI" id="CHEBI:60240"/>
    </ligand>
</feature>
<feature type="binding site" evidence="3">
    <location>
        <position position="124"/>
    </location>
    <ligand>
        <name>substrate</name>
    </ligand>
</feature>
<dbReference type="RefSeq" id="WP_071363867.1">
    <property type="nucleotide sequence ID" value="NZ_JRYB01000001.1"/>
</dbReference>
<dbReference type="Gene3D" id="2.120.10.30">
    <property type="entry name" value="TolB, C-terminal domain"/>
    <property type="match status" value="1"/>
</dbReference>
<dbReference type="AlphaFoldDB" id="A0A1S2ND62"/>
<gene>
    <name evidence="5" type="ORF">LO55_3827</name>
</gene>
<comment type="cofactor">
    <cofactor evidence="3">
        <name>Zn(2+)</name>
        <dbReference type="ChEBI" id="CHEBI:29105"/>
    </cofactor>
    <text evidence="3">Binds 1 divalent metal cation per subunit.</text>
</comment>
<dbReference type="InterPro" id="IPR005511">
    <property type="entry name" value="SMP-30"/>
</dbReference>